<dbReference type="GO" id="GO:0006511">
    <property type="term" value="P:ubiquitin-dependent protein catabolic process"/>
    <property type="evidence" value="ECO:0007669"/>
    <property type="project" value="InterPro"/>
</dbReference>
<evidence type="ECO:0000313" key="6">
    <source>
        <dbReference type="Proteomes" id="UP001302367"/>
    </source>
</evidence>
<dbReference type="GO" id="GO:0005680">
    <property type="term" value="C:anaphase-promoting complex"/>
    <property type="evidence" value="ECO:0007669"/>
    <property type="project" value="TreeGrafter"/>
</dbReference>
<protein>
    <submittedName>
        <fullName evidence="3">Anaphase-promoting complex subunit 2</fullName>
    </submittedName>
</protein>
<reference evidence="3 5" key="1">
    <citation type="submission" date="2015-10" db="EMBL/GenBank/DDBJ databases">
        <title>The cercosporin biosynthetic gene cluster was horizontally transferred to several fungal lineages and shown to be expanded in Cercospora beticola based on microsynteny with recipient genomes.</title>
        <authorList>
            <person name="De Jonge R."/>
            <person name="Ebert M.K."/>
            <person name="Suttle J.C."/>
            <person name="Jurick Ii W.M."/>
            <person name="Secor G.A."/>
            <person name="Thomma B.P."/>
            <person name="Van De Peer Y."/>
            <person name="Bolton M.D."/>
        </authorList>
    </citation>
    <scope>NUCLEOTIDE SEQUENCE [LARGE SCALE GENOMIC DNA]</scope>
    <source>
        <strain evidence="3 5">09-40</strain>
    </source>
</reference>
<evidence type="ECO:0000313" key="3">
    <source>
        <dbReference type="EMBL" id="PIA97849.1"/>
    </source>
</evidence>
<dbReference type="InterPro" id="IPR057975">
    <property type="entry name" value="TPR_ANAPC2"/>
</dbReference>
<evidence type="ECO:0000313" key="5">
    <source>
        <dbReference type="Proteomes" id="UP000230605"/>
    </source>
</evidence>
<dbReference type="GO" id="GO:0007091">
    <property type="term" value="P:metaphase/anaphase transition of mitotic cell cycle"/>
    <property type="evidence" value="ECO:0007669"/>
    <property type="project" value="TreeGrafter"/>
</dbReference>
<dbReference type="Pfam" id="PF26557">
    <property type="entry name" value="Cullin_AB"/>
    <property type="match status" value="1"/>
</dbReference>
<dbReference type="InterPro" id="IPR059120">
    <property type="entry name" value="Cullin-like_AB"/>
</dbReference>
<dbReference type="EMBL" id="LKMD01000102">
    <property type="protein sequence ID" value="PIA97849.1"/>
    <property type="molecule type" value="Genomic_DNA"/>
</dbReference>
<feature type="domain" description="Cullin family profile" evidence="2">
    <location>
        <begin position="509"/>
        <end position="795"/>
    </location>
</feature>
<dbReference type="PANTHER" id="PTHR45957">
    <property type="entry name" value="ANAPHASE-PROMOTING COMPLEX SUBUNIT 2"/>
    <property type="match status" value="1"/>
</dbReference>
<dbReference type="EMBL" id="CP134185">
    <property type="protein sequence ID" value="WPA98287.1"/>
    <property type="molecule type" value="Genomic_DNA"/>
</dbReference>
<dbReference type="Pfam" id="PF25773">
    <property type="entry name" value="TPR_ANAPC2"/>
    <property type="match status" value="1"/>
</dbReference>
<dbReference type="AlphaFoldDB" id="A0A2G5HZ80"/>
<dbReference type="InterPro" id="IPR036317">
    <property type="entry name" value="Cullin_homology_sf"/>
</dbReference>
<dbReference type="OrthoDB" id="5581181at2759"/>
<dbReference type="Proteomes" id="UP000230605">
    <property type="component" value="Chromosome 2"/>
</dbReference>
<dbReference type="Proteomes" id="UP001302367">
    <property type="component" value="Chromosome 2"/>
</dbReference>
<accession>A0A2G5HZ80</accession>
<evidence type="ECO:0000256" key="1">
    <source>
        <dbReference type="PROSITE-ProRule" id="PRU00330"/>
    </source>
</evidence>
<dbReference type="InterPro" id="IPR044554">
    <property type="entry name" value="ANAPC2"/>
</dbReference>
<gene>
    <name evidence="3" type="ORF">CB0940_05709</name>
    <name evidence="4" type="ORF">RHO25_002899</name>
</gene>
<dbReference type="PANTHER" id="PTHR45957:SF1">
    <property type="entry name" value="ANAPHASE-PROMOTING COMPLEX SUBUNIT 2"/>
    <property type="match status" value="1"/>
</dbReference>
<dbReference type="GO" id="GO:0070979">
    <property type="term" value="P:protein K11-linked ubiquitination"/>
    <property type="evidence" value="ECO:0007669"/>
    <property type="project" value="TreeGrafter"/>
</dbReference>
<organism evidence="3 5">
    <name type="scientific">Cercospora beticola</name>
    <name type="common">Sugarbeet leaf spot fungus</name>
    <dbReference type="NCBI Taxonomy" id="122368"/>
    <lineage>
        <taxon>Eukaryota</taxon>
        <taxon>Fungi</taxon>
        <taxon>Dikarya</taxon>
        <taxon>Ascomycota</taxon>
        <taxon>Pezizomycotina</taxon>
        <taxon>Dothideomycetes</taxon>
        <taxon>Dothideomycetidae</taxon>
        <taxon>Mycosphaerellales</taxon>
        <taxon>Mycosphaerellaceae</taxon>
        <taxon>Cercospora</taxon>
    </lineage>
</organism>
<sequence length="914" mass="102586">MAAAVAQTGTRGRHDALFDAVFAPKQHTTATPESTPNIGTLASPGTAFGGFNLADDPATQTALFNRQWSTATRFLTLPNGLEGQPRDSRGGPSRQTEHALHYLLSAGATRKQLTQWYSYEISTHFRNFVLPHLQFWEKPIAVNEAARVLSDTVTVLQDASKVYFAVGESLDEALNLLLAQFIKQVRHDFHVLMLHALPRQRVQKTLASYLFQCMANSIETSGQSEQCIDDDVCSCSVDLDLNALSQLEDAGLGGALGERAFAHAVHRLLQGPAVERRCFQVDWHGQTSCVQRLRTWVHDRMVPALEKAVTTLAGKQTMGLPTQQFVSAAVNTFGRLRTSALFDYVSTWPASQGALLDIKEYLHANGASEKAYLCASFSEQIHRRLFHAGASTTEILGVYINVIHVFRLLDPRGVLLEKVAIPIRNYLRSREDTVSTIAASFLIDTRNTEPSEHDHDKICFAVAEAVNNTQDYGNYDEAGRGGNDLHWLQKNWMPDPIDAGPNWKSSKSDDIVAYIIGLFEPEDFVKAFSTALGQHLLQTKDRRYFKEISVVELLKTRLEPGMLQHAEVMLKDMQESAILNRRLNPGDQEIPPSVPPTPKELQSAIPDDGITLTSLYEHFKNRVDSTQFQATLKMVANKRDDLYYPKRTRLPAERTREMASKEQQNGKTVFETKVLSSHFWPPLREGDFKVPQQIAQHKERYEQAFSRTSGQRRLEWRPALDITTITLDFPDRSVEVEDVEVWKLTVVDAFAEERHNNSDVPPIIYDKDEGLSVASLAEALEMPEDYVQSAVSYWMNKRILYEKSAGMYAVLDNLDMDVPSIAEPSQLDIEEDVGAIMSEQAVLRQNAPTFQTFIEQMLRNGGAKEIGGMMGITSIMKMVLPTFTYGDDEVKWLLEDMESRGDVVRKGESWAVAK</sequence>
<dbReference type="InterPro" id="IPR016158">
    <property type="entry name" value="Cullin_homology"/>
</dbReference>
<comment type="similarity">
    <text evidence="1">Belongs to the cullin family.</text>
</comment>
<evidence type="ECO:0000259" key="2">
    <source>
        <dbReference type="PROSITE" id="PS50069"/>
    </source>
</evidence>
<keyword evidence="6" id="KW-1185">Reference proteome</keyword>
<dbReference type="PROSITE" id="PS50069">
    <property type="entry name" value="CULLIN_2"/>
    <property type="match status" value="1"/>
</dbReference>
<dbReference type="GO" id="GO:0031625">
    <property type="term" value="F:ubiquitin protein ligase binding"/>
    <property type="evidence" value="ECO:0007669"/>
    <property type="project" value="InterPro"/>
</dbReference>
<name>A0A2G5HZ80_CERBT</name>
<dbReference type="SUPFAM" id="SSF75632">
    <property type="entry name" value="Cullin homology domain"/>
    <property type="match status" value="1"/>
</dbReference>
<reference evidence="4 6" key="2">
    <citation type="submission" date="2023-09" db="EMBL/GenBank/DDBJ databases">
        <title>Complete-Gapless Cercospora beticola genome.</title>
        <authorList>
            <person name="Wyatt N.A."/>
            <person name="Spanner R.E."/>
            <person name="Bolton M.D."/>
        </authorList>
    </citation>
    <scope>NUCLEOTIDE SEQUENCE [LARGE SCALE GENOMIC DNA]</scope>
    <source>
        <strain evidence="4">Cb09-40</strain>
    </source>
</reference>
<dbReference type="Gene3D" id="3.30.230.130">
    <property type="entry name" value="Cullin, Chain C, Domain 2"/>
    <property type="match status" value="1"/>
</dbReference>
<evidence type="ECO:0000313" key="4">
    <source>
        <dbReference type="EMBL" id="WPA98287.1"/>
    </source>
</evidence>
<proteinExistence type="inferred from homology"/>